<dbReference type="RefSeq" id="WP_059954195.1">
    <property type="nucleotide sequence ID" value="NZ_LPBJ01000047.1"/>
</dbReference>
<gene>
    <name evidence="1" type="ORF">WJ96_05930</name>
</gene>
<protein>
    <recommendedName>
        <fullName evidence="3">Type I restriction enzyme R protein N-terminal domain-containing protein</fullName>
    </recommendedName>
</protein>
<evidence type="ECO:0000313" key="2">
    <source>
        <dbReference type="Proteomes" id="UP000056453"/>
    </source>
</evidence>
<dbReference type="Gene3D" id="3.40.1350.10">
    <property type="match status" value="1"/>
</dbReference>
<name>A0AAW3MXR4_9BURK</name>
<dbReference type="GO" id="GO:0003676">
    <property type="term" value="F:nucleic acid binding"/>
    <property type="evidence" value="ECO:0007669"/>
    <property type="project" value="InterPro"/>
</dbReference>
<evidence type="ECO:0008006" key="3">
    <source>
        <dbReference type="Google" id="ProtNLM"/>
    </source>
</evidence>
<dbReference type="Proteomes" id="UP000056453">
    <property type="component" value="Unassembled WGS sequence"/>
</dbReference>
<accession>A0AAW3MXR4</accession>
<keyword evidence="2" id="KW-1185">Reference proteome</keyword>
<dbReference type="EMBL" id="LPBJ01000047">
    <property type="protein sequence ID" value="KVP98108.1"/>
    <property type="molecule type" value="Genomic_DNA"/>
</dbReference>
<reference evidence="1 2" key="1">
    <citation type="submission" date="2015-11" db="EMBL/GenBank/DDBJ databases">
        <title>Expanding the genomic diversity of Burkholderia species for the development of highly accurate diagnostics.</title>
        <authorList>
            <person name="Sahl J."/>
            <person name="Keim P."/>
            <person name="Wagner D."/>
        </authorList>
    </citation>
    <scope>NUCLEOTIDE SEQUENCE [LARGE SCALE GENOMIC DNA]</scope>
    <source>
        <strain evidence="1 2">MSMB1808WGS</strain>
    </source>
</reference>
<organism evidence="1 2">
    <name type="scientific">Burkholderia ubonensis</name>
    <dbReference type="NCBI Taxonomy" id="101571"/>
    <lineage>
        <taxon>Bacteria</taxon>
        <taxon>Pseudomonadati</taxon>
        <taxon>Pseudomonadota</taxon>
        <taxon>Betaproteobacteria</taxon>
        <taxon>Burkholderiales</taxon>
        <taxon>Burkholderiaceae</taxon>
        <taxon>Burkholderia</taxon>
        <taxon>Burkholderia cepacia complex</taxon>
    </lineage>
</organism>
<proteinExistence type="predicted"/>
<comment type="caution">
    <text evidence="1">The sequence shown here is derived from an EMBL/GenBank/DDBJ whole genome shotgun (WGS) entry which is preliminary data.</text>
</comment>
<dbReference type="AlphaFoldDB" id="A0AAW3MXR4"/>
<dbReference type="InterPro" id="IPR011856">
    <property type="entry name" value="tRNA_endonuc-like_dom_sf"/>
</dbReference>
<evidence type="ECO:0000313" key="1">
    <source>
        <dbReference type="EMBL" id="KVP98108.1"/>
    </source>
</evidence>
<sequence length="443" mass="50522">MEEQDFLEDKLQKWFEATAEQNEICSSILNLDELRYKADSLARAARTSNTISRAGLSRALRICEVLKEITLVGANESIAPPECKQMRPDIVLVTPASQYILIELKSKPEAERQGVQELLAYSTAIKMQAHHVNDFIYIIVAHHWNALLTYGVRSMILDGKHVLPLQCRQDATGFSLRINLELFDFQFARPYDPWYALSPATLAVMRKVPRRTDLVSEYAGLGRYFRRIVSGALADCNRLHQSGFLMVWRYPGAPDKFGDYELVNLTLFTVNQHWMASEHAPMDCHPGVQRNLSSFDGLHLRRYNEAYDAVTALHPVPDEEDVFATTARHQEAARAAEGVYPQSTFSEDVLDRYRSLAVEGKLESNRAWFGRFELHGATPHLRSFLRGLDSWPMARWMEIKPFFPFGDMADFANTPTAPPHPKDHDELTAYIEAFRKYKVPALA</sequence>